<evidence type="ECO:0000313" key="1">
    <source>
        <dbReference type="EMBL" id="GBO36545.1"/>
    </source>
</evidence>
<sequence length="154" mass="16937">MTCRTTAHSPQIATSIPANVRSKHPQSTSLSGMRKRCTKLPIVGSAPAPRLHPLPNRLSAADVQSDTHCFPSAFIFRPGYSNFRAVVSGNSPDLGTRNCNTEDSTSTKLGNTIINVISSYTFRNMFFWGKYREECPLNSDVVLGLDDIGQSLYR</sequence>
<evidence type="ECO:0000313" key="4">
    <source>
        <dbReference type="EMBL" id="GBO36623.1"/>
    </source>
</evidence>
<keyword evidence="5" id="KW-1185">Reference proteome</keyword>
<organism evidence="3 5">
    <name type="scientific">Araneus ventricosus</name>
    <name type="common">Orbweaver spider</name>
    <name type="synonym">Epeira ventricosa</name>
    <dbReference type="NCBI Taxonomy" id="182803"/>
    <lineage>
        <taxon>Eukaryota</taxon>
        <taxon>Metazoa</taxon>
        <taxon>Ecdysozoa</taxon>
        <taxon>Arthropoda</taxon>
        <taxon>Chelicerata</taxon>
        <taxon>Arachnida</taxon>
        <taxon>Araneae</taxon>
        <taxon>Araneomorphae</taxon>
        <taxon>Entelegynae</taxon>
        <taxon>Araneoidea</taxon>
        <taxon>Araneidae</taxon>
        <taxon>Araneus</taxon>
    </lineage>
</organism>
<evidence type="ECO:0000313" key="2">
    <source>
        <dbReference type="EMBL" id="GBO36565.1"/>
    </source>
</evidence>
<dbReference type="EMBL" id="BGPR01060765">
    <property type="protein sequence ID" value="GBO36565.1"/>
    <property type="molecule type" value="Genomic_DNA"/>
</dbReference>
<dbReference type="EMBL" id="BGPR01060848">
    <property type="protein sequence ID" value="GBO36623.1"/>
    <property type="molecule type" value="Genomic_DNA"/>
</dbReference>
<name>A0A4Y2WIY3_ARAVE</name>
<dbReference type="AlphaFoldDB" id="A0A4Y2WIY3"/>
<proteinExistence type="predicted"/>
<dbReference type="EMBL" id="BGPR01060757">
    <property type="protein sequence ID" value="GBO36545.1"/>
    <property type="molecule type" value="Genomic_DNA"/>
</dbReference>
<dbReference type="Proteomes" id="UP000499080">
    <property type="component" value="Unassembled WGS sequence"/>
</dbReference>
<reference evidence="3 5" key="1">
    <citation type="journal article" date="2019" name="Sci. Rep.">
        <title>Orb-weaving spider Araneus ventricosus genome elucidates the spidroin gene catalogue.</title>
        <authorList>
            <person name="Kono N."/>
            <person name="Nakamura H."/>
            <person name="Ohtoshi R."/>
            <person name="Moran D.A.P."/>
            <person name="Shinohara A."/>
            <person name="Yoshida Y."/>
            <person name="Fujiwara M."/>
            <person name="Mori M."/>
            <person name="Tomita M."/>
            <person name="Arakawa K."/>
        </authorList>
    </citation>
    <scope>NUCLEOTIDE SEQUENCE [LARGE SCALE GENOMIC DNA]</scope>
</reference>
<evidence type="ECO:0000313" key="5">
    <source>
        <dbReference type="Proteomes" id="UP000499080"/>
    </source>
</evidence>
<accession>A0A4Y2WIY3</accession>
<gene>
    <name evidence="4" type="ORF">AVEN_121024_1</name>
    <name evidence="2" type="ORF">AVEN_205331_1</name>
    <name evidence="1" type="ORF">AVEN_245310_1</name>
    <name evidence="3" type="ORF">AVEN_40887_1</name>
</gene>
<comment type="caution">
    <text evidence="3">The sequence shown here is derived from an EMBL/GenBank/DDBJ whole genome shotgun (WGS) entry which is preliminary data.</text>
</comment>
<dbReference type="EMBL" id="BGPR01060844">
    <property type="protein sequence ID" value="GBO36618.1"/>
    <property type="molecule type" value="Genomic_DNA"/>
</dbReference>
<evidence type="ECO:0000313" key="3">
    <source>
        <dbReference type="EMBL" id="GBO36618.1"/>
    </source>
</evidence>
<protein>
    <submittedName>
        <fullName evidence="3">Uncharacterized protein</fullName>
    </submittedName>
</protein>